<evidence type="ECO:0000313" key="2">
    <source>
        <dbReference type="EMBL" id="CUS10988.1"/>
    </source>
</evidence>
<dbReference type="InterPro" id="IPR052358">
    <property type="entry name" value="Aro_Compnd_Degr_Hydrolases"/>
</dbReference>
<organism evidence="2 3">
    <name type="scientific">Tuber aestivum</name>
    <name type="common">summer truffle</name>
    <dbReference type="NCBI Taxonomy" id="59557"/>
    <lineage>
        <taxon>Eukaryota</taxon>
        <taxon>Fungi</taxon>
        <taxon>Dikarya</taxon>
        <taxon>Ascomycota</taxon>
        <taxon>Pezizomycotina</taxon>
        <taxon>Pezizomycetes</taxon>
        <taxon>Pezizales</taxon>
        <taxon>Tuberaceae</taxon>
        <taxon>Tuber</taxon>
    </lineage>
</organism>
<keyword evidence="3" id="KW-1185">Reference proteome</keyword>
<dbReference type="InterPro" id="IPR006680">
    <property type="entry name" value="Amidohydro-rel"/>
</dbReference>
<sequence>MAYSYRLPPYSWDSHIHVIDPENFPLSPDRTYTPLPAPISAAQKYCEAQSISHPVIVTPSIYGTDNTILLAALEAFSPNAIGVAVLDPFSEPPPSPETLQSLHNAGVRGLRINSASNPSESVLRAHAELCKPHKWVLQLKTPLDAFATLHKLIPTLGVPVVADHFAGACAGENPYSQRGFAEVVDLMKRGELWVKISAPYLGSRFGRDGNYADMGVVAKELLGEAPRMCVYGSGWPHVQGDTGDDPLVARPFRDVDDSAFVDVVKGWVVTWRAFQRLMVENPRRLWGWEGRD</sequence>
<accession>A0A292PWI7</accession>
<dbReference type="InterPro" id="IPR032466">
    <property type="entry name" value="Metal_Hydrolase"/>
</dbReference>
<dbReference type="Gene3D" id="3.20.20.140">
    <property type="entry name" value="Metal-dependent hydrolases"/>
    <property type="match status" value="1"/>
</dbReference>
<protein>
    <recommendedName>
        <fullName evidence="1">Amidohydrolase-related domain-containing protein</fullName>
    </recommendedName>
</protein>
<feature type="domain" description="Amidohydrolase-related" evidence="1">
    <location>
        <begin position="12"/>
        <end position="287"/>
    </location>
</feature>
<name>A0A292PWI7_9PEZI</name>
<evidence type="ECO:0000313" key="3">
    <source>
        <dbReference type="Proteomes" id="UP001412239"/>
    </source>
</evidence>
<dbReference type="Pfam" id="PF04909">
    <property type="entry name" value="Amidohydro_2"/>
    <property type="match status" value="1"/>
</dbReference>
<dbReference type="EMBL" id="LN891034">
    <property type="protein sequence ID" value="CUS10988.1"/>
    <property type="molecule type" value="Genomic_DNA"/>
</dbReference>
<evidence type="ECO:0000259" key="1">
    <source>
        <dbReference type="Pfam" id="PF04909"/>
    </source>
</evidence>
<dbReference type="PANTHER" id="PTHR35563">
    <property type="entry name" value="BARREL METAL-DEPENDENT HYDROLASE, PUTATIVE (AFU_ORTHOLOGUE AFUA_1G16240)-RELATED"/>
    <property type="match status" value="1"/>
</dbReference>
<gene>
    <name evidence="2" type="ORF">GSTUAT00004916001</name>
</gene>
<dbReference type="Proteomes" id="UP001412239">
    <property type="component" value="Unassembled WGS sequence"/>
</dbReference>
<dbReference type="AlphaFoldDB" id="A0A292PWI7"/>
<proteinExistence type="predicted"/>
<reference evidence="2" key="1">
    <citation type="submission" date="2015-10" db="EMBL/GenBank/DDBJ databases">
        <authorList>
            <person name="Regsiter A."/>
            <person name="william w."/>
        </authorList>
    </citation>
    <scope>NUCLEOTIDE SEQUENCE</scope>
    <source>
        <strain evidence="2">Montdore</strain>
    </source>
</reference>
<dbReference type="SUPFAM" id="SSF51556">
    <property type="entry name" value="Metallo-dependent hydrolases"/>
    <property type="match status" value="1"/>
</dbReference>
<dbReference type="PANTHER" id="PTHR35563:SF2">
    <property type="entry name" value="BARREL METAL-DEPENDENT HYDROLASE, PUTATIVE (AFU_ORTHOLOGUE AFUA_1G16240)-RELATED"/>
    <property type="match status" value="1"/>
</dbReference>
<dbReference type="GO" id="GO:0016787">
    <property type="term" value="F:hydrolase activity"/>
    <property type="evidence" value="ECO:0007669"/>
    <property type="project" value="InterPro"/>
</dbReference>